<accession>A0A448X7Q3</accession>
<organism evidence="1 2">
    <name type="scientific">Protopolystoma xenopodis</name>
    <dbReference type="NCBI Taxonomy" id="117903"/>
    <lineage>
        <taxon>Eukaryota</taxon>
        <taxon>Metazoa</taxon>
        <taxon>Spiralia</taxon>
        <taxon>Lophotrochozoa</taxon>
        <taxon>Platyhelminthes</taxon>
        <taxon>Monogenea</taxon>
        <taxon>Polyopisthocotylea</taxon>
        <taxon>Polystomatidea</taxon>
        <taxon>Polystomatidae</taxon>
        <taxon>Protopolystoma</taxon>
    </lineage>
</organism>
<dbReference type="EMBL" id="CAAALY010110143">
    <property type="protein sequence ID" value="VEL30181.1"/>
    <property type="molecule type" value="Genomic_DNA"/>
</dbReference>
<dbReference type="AlphaFoldDB" id="A0A448X7Q3"/>
<gene>
    <name evidence="1" type="ORF">PXEA_LOCUS23621</name>
</gene>
<keyword evidence="2" id="KW-1185">Reference proteome</keyword>
<reference evidence="1" key="1">
    <citation type="submission" date="2018-11" db="EMBL/GenBank/DDBJ databases">
        <authorList>
            <consortium name="Pathogen Informatics"/>
        </authorList>
    </citation>
    <scope>NUCLEOTIDE SEQUENCE</scope>
</reference>
<name>A0A448X7Q3_9PLAT</name>
<sequence length="141" mass="15265">MGKLKCYLSGPCDDINITGAELDVTLGLPKASDTSDDHGKVRIPNFRRKVSTSCLSKHRIACASDNVGAYLELSASNIELKSAQLDNTDLSELTGGIKLYQGVLGRSPITDIPIWRVKTARGTISLLEQSWLDAILPNLHS</sequence>
<protein>
    <submittedName>
        <fullName evidence="1">Uncharacterized protein</fullName>
    </submittedName>
</protein>
<evidence type="ECO:0000313" key="1">
    <source>
        <dbReference type="EMBL" id="VEL30181.1"/>
    </source>
</evidence>
<comment type="caution">
    <text evidence="1">The sequence shown here is derived from an EMBL/GenBank/DDBJ whole genome shotgun (WGS) entry which is preliminary data.</text>
</comment>
<proteinExistence type="predicted"/>
<dbReference type="Proteomes" id="UP000784294">
    <property type="component" value="Unassembled WGS sequence"/>
</dbReference>
<evidence type="ECO:0000313" key="2">
    <source>
        <dbReference type="Proteomes" id="UP000784294"/>
    </source>
</evidence>